<evidence type="ECO:0000313" key="6">
    <source>
        <dbReference type="Proteomes" id="UP000471152"/>
    </source>
</evidence>
<proteinExistence type="inferred from homology"/>
<reference evidence="4 6" key="2">
    <citation type="submission" date="2020-02" db="EMBL/GenBank/DDBJ databases">
        <title>The WGS of Modestobacter muralis DSM 100205.</title>
        <authorList>
            <person name="Jiang Z."/>
        </authorList>
    </citation>
    <scope>NUCLEOTIDE SEQUENCE [LARGE SCALE GENOMIC DNA]</scope>
    <source>
        <strain evidence="4 6">DSM 100205</strain>
    </source>
</reference>
<dbReference type="Proteomes" id="UP000471152">
    <property type="component" value="Unassembled WGS sequence"/>
</dbReference>
<accession>A0A6P0EWI8</accession>
<evidence type="ECO:0000313" key="3">
    <source>
        <dbReference type="EMBL" id="NEK95290.1"/>
    </source>
</evidence>
<keyword evidence="5" id="KW-1185">Reference proteome</keyword>
<dbReference type="Proteomes" id="UP000468828">
    <property type="component" value="Unassembled WGS sequence"/>
</dbReference>
<protein>
    <submittedName>
        <fullName evidence="3">Universal stress protein</fullName>
    </submittedName>
</protein>
<dbReference type="InterPro" id="IPR006015">
    <property type="entry name" value="Universal_stress_UspA"/>
</dbReference>
<dbReference type="PRINTS" id="PR01438">
    <property type="entry name" value="UNVRSLSTRESS"/>
</dbReference>
<evidence type="ECO:0000256" key="1">
    <source>
        <dbReference type="ARBA" id="ARBA00008791"/>
    </source>
</evidence>
<comment type="caution">
    <text evidence="3">The sequence shown here is derived from an EMBL/GenBank/DDBJ whole genome shotgun (WGS) entry which is preliminary data.</text>
</comment>
<dbReference type="RefSeq" id="WP_163611858.1">
    <property type="nucleotide sequence ID" value="NZ_JAAGWB010000042.1"/>
</dbReference>
<evidence type="ECO:0000313" key="4">
    <source>
        <dbReference type="EMBL" id="NEN52178.1"/>
    </source>
</evidence>
<sequence length="309" mass="31690">MSTHTPSVVVGVDGSEPAADAARAAAHEAARRRLPLRLVRAFHWPAGELSGLPLDLDASAASRRSANADLARLRTSLADVLPEWQIGAELLDGRPETALCQAVGEDDLLVVGASGLTWGPGSAMGSVAEVVAARAPCPVLVHRTPNALDWRRRGVVVGIDGGAGSVAVLDAAATEAGQRGEPLHVVHAWRQLTEDAVLALRWRLDAETSAGAETAAVAPLVAALRSRHPDLAIDLTVERGRAGKVLVQAAATATLVVVGRRDVDAGGPGATVHSALHRVEVPVLAVPVPTTVGASSRRAVAAVAAPIVV</sequence>
<feature type="domain" description="UspA" evidence="2">
    <location>
        <begin position="154"/>
        <end position="287"/>
    </location>
</feature>
<organism evidence="3 5">
    <name type="scientific">Modestobacter muralis</name>
    <dbReference type="NCBI Taxonomy" id="1608614"/>
    <lineage>
        <taxon>Bacteria</taxon>
        <taxon>Bacillati</taxon>
        <taxon>Actinomycetota</taxon>
        <taxon>Actinomycetes</taxon>
        <taxon>Geodermatophilales</taxon>
        <taxon>Geodermatophilaceae</taxon>
        <taxon>Modestobacter</taxon>
    </lineage>
</organism>
<dbReference type="EMBL" id="JAAGWH010000040">
    <property type="protein sequence ID" value="NEK95290.1"/>
    <property type="molecule type" value="Genomic_DNA"/>
</dbReference>
<dbReference type="PANTHER" id="PTHR46268">
    <property type="entry name" value="STRESS RESPONSE PROTEIN NHAX"/>
    <property type="match status" value="1"/>
</dbReference>
<dbReference type="InterPro" id="IPR014729">
    <property type="entry name" value="Rossmann-like_a/b/a_fold"/>
</dbReference>
<evidence type="ECO:0000313" key="5">
    <source>
        <dbReference type="Proteomes" id="UP000468828"/>
    </source>
</evidence>
<dbReference type="EMBL" id="JAAGWB010000042">
    <property type="protein sequence ID" value="NEN52178.1"/>
    <property type="molecule type" value="Genomic_DNA"/>
</dbReference>
<gene>
    <name evidence="4" type="ORF">G3R41_14770</name>
    <name evidence="3" type="ORF">GCU67_14120</name>
</gene>
<name>A0A6P0EWI8_9ACTN</name>
<dbReference type="SUPFAM" id="SSF52402">
    <property type="entry name" value="Adenine nucleotide alpha hydrolases-like"/>
    <property type="match status" value="2"/>
</dbReference>
<feature type="domain" description="UspA" evidence="2">
    <location>
        <begin position="8"/>
        <end position="141"/>
    </location>
</feature>
<comment type="similarity">
    <text evidence="1">Belongs to the universal stress protein A family.</text>
</comment>
<reference evidence="3 5" key="1">
    <citation type="submission" date="2020-01" db="EMBL/GenBank/DDBJ databases">
        <title>the WGS Modestobacter muralis CPCC 204518.</title>
        <authorList>
            <person name="Jiang Z."/>
        </authorList>
    </citation>
    <scope>NUCLEOTIDE SEQUENCE [LARGE SCALE GENOMIC DNA]</scope>
    <source>
        <strain evidence="3 5">DSM 100205</strain>
    </source>
</reference>
<dbReference type="Pfam" id="PF00582">
    <property type="entry name" value="Usp"/>
    <property type="match status" value="2"/>
</dbReference>
<dbReference type="Gene3D" id="3.40.50.620">
    <property type="entry name" value="HUPs"/>
    <property type="match status" value="2"/>
</dbReference>
<dbReference type="PANTHER" id="PTHR46268:SF6">
    <property type="entry name" value="UNIVERSAL STRESS PROTEIN UP12"/>
    <property type="match status" value="1"/>
</dbReference>
<evidence type="ECO:0000259" key="2">
    <source>
        <dbReference type="Pfam" id="PF00582"/>
    </source>
</evidence>
<dbReference type="AlphaFoldDB" id="A0A6P0EWI8"/>
<dbReference type="InterPro" id="IPR006016">
    <property type="entry name" value="UspA"/>
</dbReference>